<dbReference type="InterPro" id="IPR001763">
    <property type="entry name" value="Rhodanese-like_dom"/>
</dbReference>
<accession>A0A7E4V1B8</accession>
<dbReference type="GO" id="GO:0010971">
    <property type="term" value="P:positive regulation of G2/M transition of mitotic cell cycle"/>
    <property type="evidence" value="ECO:0007669"/>
    <property type="project" value="TreeGrafter"/>
</dbReference>
<dbReference type="EC" id="3.1.3.48" evidence="2"/>
<keyword evidence="4" id="KW-0378">Hydrolase</keyword>
<dbReference type="WBParaSite" id="Pan_g15322.t2">
    <property type="protein sequence ID" value="Pan_g15322.t2"/>
    <property type="gene ID" value="Pan_g15322"/>
</dbReference>
<evidence type="ECO:0000256" key="7">
    <source>
        <dbReference type="ARBA" id="ARBA00051722"/>
    </source>
</evidence>
<dbReference type="GO" id="GO:0051301">
    <property type="term" value="P:cell division"/>
    <property type="evidence" value="ECO:0007669"/>
    <property type="project" value="UniProtKB-KW"/>
</dbReference>
<organism evidence="10 11">
    <name type="scientific">Panagrellus redivivus</name>
    <name type="common">Microworm</name>
    <dbReference type="NCBI Taxonomy" id="6233"/>
    <lineage>
        <taxon>Eukaryota</taxon>
        <taxon>Metazoa</taxon>
        <taxon>Ecdysozoa</taxon>
        <taxon>Nematoda</taxon>
        <taxon>Chromadorea</taxon>
        <taxon>Rhabditida</taxon>
        <taxon>Tylenchina</taxon>
        <taxon>Panagrolaimomorpha</taxon>
        <taxon>Panagrolaimoidea</taxon>
        <taxon>Panagrolaimidae</taxon>
        <taxon>Panagrellus</taxon>
    </lineage>
</organism>
<evidence type="ECO:0000256" key="4">
    <source>
        <dbReference type="ARBA" id="ARBA00022801"/>
    </source>
</evidence>
<dbReference type="GO" id="GO:0004725">
    <property type="term" value="F:protein tyrosine phosphatase activity"/>
    <property type="evidence" value="ECO:0007669"/>
    <property type="project" value="UniProtKB-EC"/>
</dbReference>
<comment type="catalytic activity">
    <reaction evidence="7">
        <text>O-phospho-L-tyrosyl-[protein] + H2O = L-tyrosyl-[protein] + phosphate</text>
        <dbReference type="Rhea" id="RHEA:10684"/>
        <dbReference type="Rhea" id="RHEA-COMP:10136"/>
        <dbReference type="Rhea" id="RHEA-COMP:20101"/>
        <dbReference type="ChEBI" id="CHEBI:15377"/>
        <dbReference type="ChEBI" id="CHEBI:43474"/>
        <dbReference type="ChEBI" id="CHEBI:46858"/>
        <dbReference type="ChEBI" id="CHEBI:61978"/>
        <dbReference type="EC" id="3.1.3.48"/>
    </reaction>
</comment>
<dbReference type="AlphaFoldDB" id="A0A7E4V1B8"/>
<dbReference type="GO" id="GO:0005634">
    <property type="term" value="C:nucleus"/>
    <property type="evidence" value="ECO:0007669"/>
    <property type="project" value="TreeGrafter"/>
</dbReference>
<evidence type="ECO:0000313" key="11">
    <source>
        <dbReference type="WBParaSite" id="Pan_g15322.t2"/>
    </source>
</evidence>
<dbReference type="GO" id="GO:0110032">
    <property type="term" value="P:positive regulation of G2/MI transition of meiotic cell cycle"/>
    <property type="evidence" value="ECO:0007669"/>
    <property type="project" value="TreeGrafter"/>
</dbReference>
<evidence type="ECO:0000256" key="2">
    <source>
        <dbReference type="ARBA" id="ARBA00013064"/>
    </source>
</evidence>
<protein>
    <recommendedName>
        <fullName evidence="2">protein-tyrosine-phosphatase</fullName>
        <ecNumber evidence="2">3.1.3.48</ecNumber>
    </recommendedName>
</protein>
<dbReference type="InterPro" id="IPR000751">
    <property type="entry name" value="MPI_Phosphatase"/>
</dbReference>
<evidence type="ECO:0000256" key="1">
    <source>
        <dbReference type="ARBA" id="ARBA00011065"/>
    </source>
</evidence>
<keyword evidence="6" id="KW-0131">Cell cycle</keyword>
<dbReference type="GO" id="GO:0000086">
    <property type="term" value="P:G2/M transition of mitotic cell cycle"/>
    <property type="evidence" value="ECO:0007669"/>
    <property type="project" value="TreeGrafter"/>
</dbReference>
<feature type="domain" description="Rhodanese" evidence="9">
    <location>
        <begin position="89"/>
        <end position="191"/>
    </location>
</feature>
<dbReference type="GO" id="GO:0005737">
    <property type="term" value="C:cytoplasm"/>
    <property type="evidence" value="ECO:0007669"/>
    <property type="project" value="TreeGrafter"/>
</dbReference>
<comment type="similarity">
    <text evidence="1">Belongs to the MPI phosphatase family.</text>
</comment>
<name>A0A7E4V1B8_PANRE</name>
<reference evidence="10" key="1">
    <citation type="journal article" date="2013" name="Genetics">
        <title>The draft genome and transcriptome of Panagrellus redivivus are shaped by the harsh demands of a free-living lifestyle.</title>
        <authorList>
            <person name="Srinivasan J."/>
            <person name="Dillman A.R."/>
            <person name="Macchietto M.G."/>
            <person name="Heikkinen L."/>
            <person name="Lakso M."/>
            <person name="Fracchia K.M."/>
            <person name="Antoshechkin I."/>
            <person name="Mortazavi A."/>
            <person name="Wong G."/>
            <person name="Sternberg P.W."/>
        </authorList>
    </citation>
    <scope>NUCLEOTIDE SEQUENCE [LARGE SCALE GENOMIC DNA]</scope>
    <source>
        <strain evidence="10">MT8872</strain>
    </source>
</reference>
<dbReference type="SUPFAM" id="SSF52821">
    <property type="entry name" value="Rhodanese/Cell cycle control phosphatase"/>
    <property type="match status" value="1"/>
</dbReference>
<keyword evidence="8" id="KW-0812">Transmembrane</keyword>
<keyword evidence="5" id="KW-0904">Protein phosphatase</keyword>
<dbReference type="PANTHER" id="PTHR10828:SF76">
    <property type="entry name" value="M-PHASE INDUCER PHOSPHATASE"/>
    <property type="match status" value="1"/>
</dbReference>
<dbReference type="Gene3D" id="3.40.250.10">
    <property type="entry name" value="Rhodanese-like domain"/>
    <property type="match status" value="1"/>
</dbReference>
<dbReference type="PRINTS" id="PR00716">
    <property type="entry name" value="MPIPHPHTASE"/>
</dbReference>
<keyword evidence="8" id="KW-1133">Transmembrane helix</keyword>
<evidence type="ECO:0000259" key="9">
    <source>
        <dbReference type="PROSITE" id="PS50206"/>
    </source>
</evidence>
<evidence type="ECO:0000256" key="8">
    <source>
        <dbReference type="SAM" id="Phobius"/>
    </source>
</evidence>
<keyword evidence="8" id="KW-0472">Membrane</keyword>
<reference evidence="11" key="2">
    <citation type="submission" date="2020-10" db="UniProtKB">
        <authorList>
            <consortium name="WormBaseParasite"/>
        </authorList>
    </citation>
    <scope>IDENTIFICATION</scope>
</reference>
<dbReference type="SMART" id="SM00450">
    <property type="entry name" value="RHOD"/>
    <property type="match status" value="1"/>
</dbReference>
<dbReference type="Pfam" id="PF00581">
    <property type="entry name" value="Rhodanese"/>
    <property type="match status" value="1"/>
</dbReference>
<keyword evidence="3" id="KW-0132">Cell division</keyword>
<evidence type="ECO:0000256" key="6">
    <source>
        <dbReference type="ARBA" id="ARBA00023306"/>
    </source>
</evidence>
<dbReference type="InterPro" id="IPR036873">
    <property type="entry name" value="Rhodanese-like_dom_sf"/>
</dbReference>
<feature type="transmembrane region" description="Helical" evidence="8">
    <location>
        <begin position="35"/>
        <end position="53"/>
    </location>
</feature>
<dbReference type="PROSITE" id="PS50206">
    <property type="entry name" value="RHODANESE_3"/>
    <property type="match status" value="1"/>
</dbReference>
<proteinExistence type="inferred from homology"/>
<dbReference type="PANTHER" id="PTHR10828">
    <property type="entry name" value="M-PHASE INDUCER PHOSPHATASE DUAL SPECIFICITY PHOSPHATASE CDC25"/>
    <property type="match status" value="1"/>
</dbReference>
<evidence type="ECO:0000313" key="10">
    <source>
        <dbReference type="Proteomes" id="UP000492821"/>
    </source>
</evidence>
<feature type="transmembrane region" description="Helical" evidence="8">
    <location>
        <begin position="6"/>
        <end position="23"/>
    </location>
</feature>
<dbReference type="Proteomes" id="UP000492821">
    <property type="component" value="Unassembled WGS sequence"/>
</dbReference>
<sequence>MYSYKLYVYGINGLAPITVVTRLTGCKGISPKELFILYFVSPICGSAFGNILMTSPKPAQKVTSLDDKSILLSGKTLRDQLVEMTDTMFNDRYMLIDVRKPHEYEGGHIKHAINIYQKDQTVKYLYERDCFNIRKFRIPIFYSETKTRALLMLQAVRKADRGRNMSRYAFLDYPEQYVLDGGYKEFYTSFNAERDLCEPNLYVPRQQG</sequence>
<keyword evidence="10" id="KW-1185">Reference proteome</keyword>
<evidence type="ECO:0000256" key="3">
    <source>
        <dbReference type="ARBA" id="ARBA00022618"/>
    </source>
</evidence>
<evidence type="ECO:0000256" key="5">
    <source>
        <dbReference type="ARBA" id="ARBA00022912"/>
    </source>
</evidence>